<feature type="transmembrane region" description="Helical" evidence="9">
    <location>
        <begin position="892"/>
        <end position="911"/>
    </location>
</feature>
<dbReference type="SUPFAM" id="SSF82714">
    <property type="entry name" value="Multidrug efflux transporter AcrB TolC docking domain, DN and DC subdomains"/>
    <property type="match status" value="2"/>
</dbReference>
<evidence type="ECO:0000256" key="9">
    <source>
        <dbReference type="SAM" id="Phobius"/>
    </source>
</evidence>
<feature type="transmembrane region" description="Helical" evidence="9">
    <location>
        <begin position="866"/>
        <end position="885"/>
    </location>
</feature>
<dbReference type="STRING" id="1122159.SAMN02745246_00231"/>
<feature type="transmembrane region" description="Helical" evidence="9">
    <location>
        <begin position="923"/>
        <end position="947"/>
    </location>
</feature>
<dbReference type="FunFam" id="3.30.70.1430:FF:000001">
    <property type="entry name" value="Efflux pump membrane transporter"/>
    <property type="match status" value="1"/>
</dbReference>
<feature type="transmembrane region" description="Helical" evidence="9">
    <location>
        <begin position="436"/>
        <end position="456"/>
    </location>
</feature>
<dbReference type="Gene3D" id="3.30.70.1320">
    <property type="entry name" value="Multidrug efflux transporter AcrB pore domain like"/>
    <property type="match status" value="1"/>
</dbReference>
<feature type="transmembrane region" description="Helical" evidence="9">
    <location>
        <begin position="968"/>
        <end position="987"/>
    </location>
</feature>
<dbReference type="PANTHER" id="PTHR32063:SF9">
    <property type="entry name" value="SIMILAR TO MULTIDRUG RESISTANCE PROTEIN MEXB"/>
    <property type="match status" value="1"/>
</dbReference>
<reference evidence="10 11" key="1">
    <citation type="submission" date="2018-07" db="EMBL/GenBank/DDBJ databases">
        <title>Leeuwenhoekiella genomics.</title>
        <authorList>
            <person name="Tahon G."/>
            <person name="Willems A."/>
        </authorList>
    </citation>
    <scope>NUCLEOTIDE SEQUENCE [LARGE SCALE GENOMIC DNA]</scope>
    <source>
        <strain evidence="10 11">LMG 1345</strain>
    </source>
</reference>
<feature type="transmembrane region" description="Helical" evidence="9">
    <location>
        <begin position="390"/>
        <end position="415"/>
    </location>
</feature>
<evidence type="ECO:0000313" key="10">
    <source>
        <dbReference type="EMBL" id="RXG33078.1"/>
    </source>
</evidence>
<evidence type="ECO:0000256" key="4">
    <source>
        <dbReference type="ARBA" id="ARBA00022475"/>
    </source>
</evidence>
<feature type="transmembrane region" description="Helical" evidence="9">
    <location>
        <begin position="538"/>
        <end position="555"/>
    </location>
</feature>
<dbReference type="AlphaFoldDB" id="A0A4V1KSV7"/>
<feature type="transmembrane region" description="Helical" evidence="9">
    <location>
        <begin position="12"/>
        <end position="32"/>
    </location>
</feature>
<feature type="transmembrane region" description="Helical" evidence="9">
    <location>
        <begin position="468"/>
        <end position="495"/>
    </location>
</feature>
<dbReference type="GO" id="GO:0009636">
    <property type="term" value="P:response to toxic substance"/>
    <property type="evidence" value="ECO:0007669"/>
    <property type="project" value="UniProtKB-ARBA"/>
</dbReference>
<evidence type="ECO:0000313" key="11">
    <source>
        <dbReference type="Proteomes" id="UP000290608"/>
    </source>
</evidence>
<evidence type="ECO:0000256" key="5">
    <source>
        <dbReference type="ARBA" id="ARBA00022519"/>
    </source>
</evidence>
<keyword evidence="8 9" id="KW-0472">Membrane</keyword>
<dbReference type="Pfam" id="PF00873">
    <property type="entry name" value="ACR_tran"/>
    <property type="match status" value="1"/>
</dbReference>
<dbReference type="InterPro" id="IPR004764">
    <property type="entry name" value="MdtF-like"/>
</dbReference>
<keyword evidence="4" id="KW-1003">Cell membrane</keyword>
<dbReference type="SUPFAM" id="SSF82866">
    <property type="entry name" value="Multidrug efflux transporter AcrB transmembrane domain"/>
    <property type="match status" value="2"/>
</dbReference>
<keyword evidence="3" id="KW-0813">Transport</keyword>
<dbReference type="RefSeq" id="WP_073095944.1">
    <property type="nucleotide sequence ID" value="NZ_QOVL01000001.1"/>
</dbReference>
<dbReference type="Gene3D" id="3.30.2090.10">
    <property type="entry name" value="Multidrug efflux transporter AcrB TolC docking domain, DN and DC subdomains"/>
    <property type="match status" value="2"/>
</dbReference>
<evidence type="ECO:0000256" key="7">
    <source>
        <dbReference type="ARBA" id="ARBA00022989"/>
    </source>
</evidence>
<keyword evidence="5" id="KW-0997">Cell inner membrane</keyword>
<organism evidence="10 11">
    <name type="scientific">Leeuwenhoekiella marinoflava</name>
    <dbReference type="NCBI Taxonomy" id="988"/>
    <lineage>
        <taxon>Bacteria</taxon>
        <taxon>Pseudomonadati</taxon>
        <taxon>Bacteroidota</taxon>
        <taxon>Flavobacteriia</taxon>
        <taxon>Flavobacteriales</taxon>
        <taxon>Flavobacteriaceae</taxon>
        <taxon>Leeuwenhoekiella</taxon>
    </lineage>
</organism>
<dbReference type="Gene3D" id="3.30.70.1440">
    <property type="entry name" value="Multidrug efflux transporter AcrB pore domain"/>
    <property type="match status" value="1"/>
</dbReference>
<dbReference type="GO" id="GO:0015562">
    <property type="term" value="F:efflux transmembrane transporter activity"/>
    <property type="evidence" value="ECO:0007669"/>
    <property type="project" value="InterPro"/>
</dbReference>
<dbReference type="FunFam" id="1.20.1640.10:FF:000001">
    <property type="entry name" value="Efflux pump membrane transporter"/>
    <property type="match status" value="1"/>
</dbReference>
<evidence type="ECO:0000256" key="3">
    <source>
        <dbReference type="ARBA" id="ARBA00022448"/>
    </source>
</evidence>
<dbReference type="NCBIfam" id="TIGR00915">
    <property type="entry name" value="2A0602"/>
    <property type="match status" value="1"/>
</dbReference>
<evidence type="ECO:0000256" key="8">
    <source>
        <dbReference type="ARBA" id="ARBA00023136"/>
    </source>
</evidence>
<dbReference type="Proteomes" id="UP000290608">
    <property type="component" value="Unassembled WGS sequence"/>
</dbReference>
<dbReference type="SUPFAM" id="SSF82693">
    <property type="entry name" value="Multidrug efflux transporter AcrB pore domain, PN1, PN2, PC1 and PC2 subdomains"/>
    <property type="match status" value="4"/>
</dbReference>
<dbReference type="GO" id="GO:0042910">
    <property type="term" value="F:xenobiotic transmembrane transporter activity"/>
    <property type="evidence" value="ECO:0007669"/>
    <property type="project" value="TreeGrafter"/>
</dbReference>
<sequence length="1044" mass="114381">MLKTFIERPVLSTVISIIIVILGVLGLTTLPIEQYPDIAPPTIKVTTTYPGANAETILESVVIPLEEQINGVEGMTYLTSTAANNGSAEITVYFDQNVDPDIAAVNVQNRVARANPLLPAEVKQTGVLTQKQQTSSLMFLSFYTTNENYSSTFLQNYLKINVTPELQRVSGVGDVNVFSQEDYSMRIWLKPEKLSAYNLMPSDVTAALSEQSLEAAAGSLGENNGESFSYVIKYQGRFKNEEQYSDIIIKALGNGQYLRLKDVADIELGAQSYGKKSITKGFPSVNMAIYQTKGSNAQEIIEEINSRLDVLKDDFPDGIEIFIPYDTNAFLNASIEKVVHTLIEAFILVFVVVFIFLQDFRSTLIPAIAVPVSIIGTFFFLNIFGFSINLLTLFALVLAIGIVVDDAIVVVEAVHAKIDEGAKSAKKATLDAMHDISGAIISITLVMAAVFVPVTFVQGPTGVFYKQFGITLIVSIVISALNALTLSPALCALFLKPHNEEEHKKTYLQRFYDGFNRGFNATIHKYGKSLHFLYKNKWITGVILILSIVGIWWSATTTPTGFIPNEDRGIIFANIELPAGATLDRTHAVNEDLYNRIKDMPGVDGVSMIDGISLLNGAGNNYALGFIKLKDWSEREEDSLSTDAITGRLFGLAATIPDANIIFFAPPSVPGFSASAGAEVNLLDQSGGSFKELDQNNQDFIQSLMKHPEVQYAQSSFNTRYPQYEMTINVPVAKDKGVSVNDIFSTLQGYVGGLYAADFARFGKQYRVYIQSLPEDRAKESDLNKLFVRTNDGQMAPVTEFISLKRVYGPQAVTRFNLFNSTKLTVAMNPGYSTGDAIGIIESEAKNLPNNFNTAYSGLTREEVNAGNQTTMIFILCIVFVYFLLSAQYESYLLPLSVLLSLPLGVFGAYFSIKIMGLENNIYFQIALIMLIGLLAKNAILIVEFAIQRRKRGESIVDAAIDGAKARLRPILMTSFAFILGLMPLVLANGVGAIGNRSIGTGAVGGLLIGTLLGVFVIPILYILFQWLQEKITGAPTVEPQETN</sequence>
<comment type="subcellular location">
    <subcellularLocation>
        <location evidence="1">Cell inner membrane</location>
        <topology evidence="1">Multi-pass membrane protein</topology>
    </subcellularLocation>
</comment>
<gene>
    <name evidence="10" type="ORF">DSL99_173</name>
</gene>
<dbReference type="InterPro" id="IPR001036">
    <property type="entry name" value="Acrflvin-R"/>
</dbReference>
<dbReference type="InterPro" id="IPR027463">
    <property type="entry name" value="AcrB_DN_DC_subdom"/>
</dbReference>
<feature type="transmembrane region" description="Helical" evidence="9">
    <location>
        <begin position="338"/>
        <end position="357"/>
    </location>
</feature>
<accession>A0A4V1KSV7</accession>
<evidence type="ECO:0000256" key="1">
    <source>
        <dbReference type="ARBA" id="ARBA00004429"/>
    </source>
</evidence>
<protein>
    <submittedName>
        <fullName evidence="10">HAE1 family hydrophobic/amphiphilic exporter-1</fullName>
    </submittedName>
</protein>
<keyword evidence="6 9" id="KW-0812">Transmembrane</keyword>
<comment type="caution">
    <text evidence="10">The sequence shown here is derived from an EMBL/GenBank/DDBJ whole genome shotgun (WGS) entry which is preliminary data.</text>
</comment>
<dbReference type="GO" id="GO:0005886">
    <property type="term" value="C:plasma membrane"/>
    <property type="evidence" value="ECO:0007669"/>
    <property type="project" value="UniProtKB-SubCell"/>
</dbReference>
<dbReference type="EMBL" id="QOVL01000001">
    <property type="protein sequence ID" value="RXG33078.1"/>
    <property type="molecule type" value="Genomic_DNA"/>
</dbReference>
<proteinExistence type="inferred from homology"/>
<dbReference type="PANTHER" id="PTHR32063">
    <property type="match status" value="1"/>
</dbReference>
<feature type="transmembrane region" description="Helical" evidence="9">
    <location>
        <begin position="999"/>
        <end position="1025"/>
    </location>
</feature>
<evidence type="ECO:0000256" key="2">
    <source>
        <dbReference type="ARBA" id="ARBA00010942"/>
    </source>
</evidence>
<name>A0A4V1KSV7_9FLAO</name>
<comment type="similarity">
    <text evidence="2">Belongs to the resistance-nodulation-cell division (RND) (TC 2.A.6) family.</text>
</comment>
<keyword evidence="7 9" id="KW-1133">Transmembrane helix</keyword>
<feature type="transmembrane region" description="Helical" evidence="9">
    <location>
        <begin position="364"/>
        <end position="384"/>
    </location>
</feature>
<evidence type="ECO:0000256" key="6">
    <source>
        <dbReference type="ARBA" id="ARBA00022692"/>
    </source>
</evidence>
<dbReference type="Gene3D" id="3.30.70.1430">
    <property type="entry name" value="Multidrug efflux transporter AcrB pore domain"/>
    <property type="match status" value="2"/>
</dbReference>
<dbReference type="Gene3D" id="1.20.1640.10">
    <property type="entry name" value="Multidrug efflux transporter AcrB transmembrane domain"/>
    <property type="match status" value="2"/>
</dbReference>
<dbReference type="PRINTS" id="PR00702">
    <property type="entry name" value="ACRIFLAVINRP"/>
</dbReference>